<dbReference type="InterPro" id="IPR005195">
    <property type="entry name" value="Glyco_hydro_65_M"/>
</dbReference>
<dbReference type="SUPFAM" id="SSF74650">
    <property type="entry name" value="Galactose mutarotase-like"/>
    <property type="match status" value="1"/>
</dbReference>
<dbReference type="InterPro" id="IPR005194">
    <property type="entry name" value="Glyco_hydro_65_C"/>
</dbReference>
<evidence type="ECO:0000256" key="1">
    <source>
        <dbReference type="ARBA" id="ARBA00006768"/>
    </source>
</evidence>
<dbReference type="Gene3D" id="2.60.420.10">
    <property type="entry name" value="Maltose phosphorylase, domain 3"/>
    <property type="match status" value="1"/>
</dbReference>
<keyword evidence="2" id="KW-0326">Glycosidase</keyword>
<evidence type="ECO:0000259" key="4">
    <source>
        <dbReference type="Pfam" id="PF03632"/>
    </source>
</evidence>
<feature type="domain" description="Glycoside hydrolase family 65 central catalytic" evidence="4">
    <location>
        <begin position="328"/>
        <end position="680"/>
    </location>
</feature>
<proteinExistence type="inferred from homology"/>
<protein>
    <submittedName>
        <fullName evidence="7">Glycoside hydrolase family 65 protein</fullName>
    </submittedName>
</protein>
<dbReference type="EMBL" id="JBHSFP010000002">
    <property type="protein sequence ID" value="MFC4530114.1"/>
    <property type="molecule type" value="Genomic_DNA"/>
</dbReference>
<dbReference type="Pfam" id="PF03636">
    <property type="entry name" value="Glyco_hydro_65N"/>
    <property type="match status" value="1"/>
</dbReference>
<organism evidence="7 8">
    <name type="scientific">Sphaerisporangium dianthi</name>
    <dbReference type="NCBI Taxonomy" id="1436120"/>
    <lineage>
        <taxon>Bacteria</taxon>
        <taxon>Bacillati</taxon>
        <taxon>Actinomycetota</taxon>
        <taxon>Actinomycetes</taxon>
        <taxon>Streptosporangiales</taxon>
        <taxon>Streptosporangiaceae</taxon>
        <taxon>Sphaerisporangium</taxon>
    </lineage>
</organism>
<feature type="region of interest" description="Disordered" evidence="3">
    <location>
        <begin position="764"/>
        <end position="784"/>
    </location>
</feature>
<dbReference type="Pfam" id="PF03632">
    <property type="entry name" value="Glyco_hydro_65m"/>
    <property type="match status" value="1"/>
</dbReference>
<dbReference type="PANTHER" id="PTHR11051:SF13">
    <property type="entry name" value="GLYCOSYL TRANSFERASE"/>
    <property type="match status" value="1"/>
</dbReference>
<dbReference type="InterPro" id="IPR008928">
    <property type="entry name" value="6-hairpin_glycosidase_sf"/>
</dbReference>
<dbReference type="InterPro" id="IPR037018">
    <property type="entry name" value="GH65_N"/>
</dbReference>
<evidence type="ECO:0000256" key="3">
    <source>
        <dbReference type="SAM" id="MobiDB-lite"/>
    </source>
</evidence>
<dbReference type="Proteomes" id="UP001596004">
    <property type="component" value="Unassembled WGS sequence"/>
</dbReference>
<evidence type="ECO:0000313" key="8">
    <source>
        <dbReference type="Proteomes" id="UP001596004"/>
    </source>
</evidence>
<evidence type="ECO:0000259" key="6">
    <source>
        <dbReference type="Pfam" id="PF03636"/>
    </source>
</evidence>
<dbReference type="RefSeq" id="WP_380837518.1">
    <property type="nucleotide sequence ID" value="NZ_JBHSFP010000002.1"/>
</dbReference>
<evidence type="ECO:0000259" key="5">
    <source>
        <dbReference type="Pfam" id="PF03633"/>
    </source>
</evidence>
<keyword evidence="7" id="KW-0378">Hydrolase</keyword>
<dbReference type="PIRSF" id="PIRSF036289">
    <property type="entry name" value="Glycosyl_hydrolase_malt_phosph"/>
    <property type="match status" value="1"/>
</dbReference>
<dbReference type="InterPro" id="IPR017045">
    <property type="entry name" value="Malt_Pase/Glycosyl_Hdrlase"/>
</dbReference>
<name>A0ABV9CAR5_9ACTN</name>
<sequence>MIQHPAFAVDPWAVRERHLHLDVLAQTESVFALSNGHIGLRGNLDEGEPYGEPGTYLNSVYELRPLPYAEAGYGYPESGQTVVNVTNGKLIRLMVDDEPFDVRYGTLHEHERVLDLRAGTLTRRVRWSSPTGAEVRVTSTRLVSFTHRAVAAIHYEVEPVGRSCGVVVQSELVANETLARQVADPRAAAVLESPLVLEENVPAKEGTAIMIHSTRASRLRVAAAMCHDIDGPEGTRVAADGAGDISRVTIATRLEAGQRLRLVKYFSYGWSAKRSRPAMHDQVVAALAAARLVGWKGLLADQRGFLDDFWAGADVEVDGDAEVQQAVRFGLFHLVQAAARLEDRPIAGKGLTGSGYDGHAFWDTEIFVLPVLTYTYPRAAADALSWRRSILPPAQDRATQLGLAGAAFPWRTINGEECSSYWPAGTAAFHVNADIANAVTRYVDATEDTGFERETGLPLLTATARLWCALGHHDAQGRFRIDGVTGPDEYSAVADNNVYTNLMAEENLREAVEVATRHFDLAQTLGITLEEIAGWRDAAAAMYVPYDERLGVHCQSEGFTGHAVWDFDATRPDQYPLLLHFPYFDLYRKQVVKQADLVLAMHLRGDAFTAEEKARNFAYYEAITVRDSSLSACTQAVMAAEVGDLQLAHAYLGEAALMDLEDLERNTVDGIHMASLAGSWIALVCGFGGMRSGQGEICFAPRLPPGITRLAFRLRYRGRLLRVGVTHASTIYRLTSGPPITLTHHGERFLLDGRPVTRPTVKVKAPEAGIHQPPGREPAPRHTR</sequence>
<dbReference type="GO" id="GO:0016787">
    <property type="term" value="F:hydrolase activity"/>
    <property type="evidence" value="ECO:0007669"/>
    <property type="project" value="UniProtKB-KW"/>
</dbReference>
<keyword evidence="8" id="KW-1185">Reference proteome</keyword>
<dbReference type="InterPro" id="IPR011013">
    <property type="entry name" value="Gal_mutarotase_sf_dom"/>
</dbReference>
<feature type="domain" description="Glycoside hydrolase family 65 C-terminal" evidence="5">
    <location>
        <begin position="690"/>
        <end position="751"/>
    </location>
</feature>
<gene>
    <name evidence="7" type="ORF">ACFO60_05005</name>
</gene>
<dbReference type="Pfam" id="PF03633">
    <property type="entry name" value="Glyco_hydro_65C"/>
    <property type="match status" value="1"/>
</dbReference>
<evidence type="ECO:0000256" key="2">
    <source>
        <dbReference type="ARBA" id="ARBA00023295"/>
    </source>
</evidence>
<dbReference type="Gene3D" id="2.70.98.40">
    <property type="entry name" value="Glycoside hydrolase, family 65, N-terminal domain"/>
    <property type="match status" value="1"/>
</dbReference>
<dbReference type="InterPro" id="IPR005196">
    <property type="entry name" value="Glyco_hydro_65_N"/>
</dbReference>
<dbReference type="PANTHER" id="PTHR11051">
    <property type="entry name" value="GLYCOSYL HYDROLASE-RELATED"/>
    <property type="match status" value="1"/>
</dbReference>
<dbReference type="InterPro" id="IPR012341">
    <property type="entry name" value="6hp_glycosidase-like_sf"/>
</dbReference>
<dbReference type="Gene3D" id="1.50.10.10">
    <property type="match status" value="1"/>
</dbReference>
<comment type="caution">
    <text evidence="7">The sequence shown here is derived from an EMBL/GenBank/DDBJ whole genome shotgun (WGS) entry which is preliminary data.</text>
</comment>
<evidence type="ECO:0000313" key="7">
    <source>
        <dbReference type="EMBL" id="MFC4530114.1"/>
    </source>
</evidence>
<accession>A0ABV9CAR5</accession>
<reference evidence="8" key="1">
    <citation type="journal article" date="2019" name="Int. J. Syst. Evol. Microbiol.">
        <title>The Global Catalogue of Microorganisms (GCM) 10K type strain sequencing project: providing services to taxonomists for standard genome sequencing and annotation.</title>
        <authorList>
            <consortium name="The Broad Institute Genomics Platform"/>
            <consortium name="The Broad Institute Genome Sequencing Center for Infectious Disease"/>
            <person name="Wu L."/>
            <person name="Ma J."/>
        </authorList>
    </citation>
    <scope>NUCLEOTIDE SEQUENCE [LARGE SCALE GENOMIC DNA]</scope>
    <source>
        <strain evidence="8">CGMCC 4.7132</strain>
    </source>
</reference>
<dbReference type="SUPFAM" id="SSF48208">
    <property type="entry name" value="Six-hairpin glycosidases"/>
    <property type="match status" value="1"/>
</dbReference>
<comment type="similarity">
    <text evidence="1">Belongs to the glycosyl hydrolase 65 family.</text>
</comment>
<feature type="domain" description="Glycoside hydrolase family 65 N-terminal" evidence="6">
    <location>
        <begin position="16"/>
        <end position="271"/>
    </location>
</feature>